<evidence type="ECO:0008006" key="4">
    <source>
        <dbReference type="Google" id="ProtNLM"/>
    </source>
</evidence>
<keyword evidence="3" id="KW-1185">Reference proteome</keyword>
<protein>
    <recommendedName>
        <fullName evidence="4">Tn3 transposase DDE domain-containing protein</fullName>
    </recommendedName>
</protein>
<dbReference type="Proteomes" id="UP000029737">
    <property type="component" value="Unassembled WGS sequence"/>
</dbReference>
<evidence type="ECO:0000256" key="1">
    <source>
        <dbReference type="SAM" id="MobiDB-lite"/>
    </source>
</evidence>
<comment type="caution">
    <text evidence="2">The sequence shown here is derived from an EMBL/GenBank/DDBJ whole genome shotgun (WGS) entry which is preliminary data.</text>
</comment>
<dbReference type="EMBL" id="JPMV01000014">
    <property type="protein sequence ID" value="KGI81962.1"/>
    <property type="molecule type" value="Genomic_DNA"/>
</dbReference>
<name>A0ABR4X5H4_9ACTN</name>
<accession>A0ABR4X5H4</accession>
<sequence length="75" mass="8451">MQPRGGHEHRPLVRSHSLPRLLGTVRDGSNVRPPTAQRLHERLGDLDSTLNKLHACLRYLSYGVMMPLNEGRVDA</sequence>
<evidence type="ECO:0000313" key="2">
    <source>
        <dbReference type="EMBL" id="KGI81962.1"/>
    </source>
</evidence>
<feature type="compositionally biased region" description="Basic and acidic residues" evidence="1">
    <location>
        <begin position="1"/>
        <end position="11"/>
    </location>
</feature>
<evidence type="ECO:0000313" key="3">
    <source>
        <dbReference type="Proteomes" id="UP000029737"/>
    </source>
</evidence>
<feature type="region of interest" description="Disordered" evidence="1">
    <location>
        <begin position="1"/>
        <end position="35"/>
    </location>
</feature>
<organism evidence="2 3">
    <name type="scientific">Actinopolyspora erythraea</name>
    <dbReference type="NCBI Taxonomy" id="414996"/>
    <lineage>
        <taxon>Bacteria</taxon>
        <taxon>Bacillati</taxon>
        <taxon>Actinomycetota</taxon>
        <taxon>Actinomycetes</taxon>
        <taxon>Actinopolysporales</taxon>
        <taxon>Actinopolysporaceae</taxon>
        <taxon>Actinopolyspora</taxon>
    </lineage>
</organism>
<proteinExistence type="predicted"/>
<gene>
    <name evidence="2" type="ORF">IL38_08040</name>
</gene>
<reference evidence="2 3" key="1">
    <citation type="journal article" date="2014" name="PLoS ONE">
        <title>Identification and Characterization of a New Erythromycin Biosynthetic Gene Cluster in Actinopolyspora erythraea YIM90600, a Novel Erythronolide-Producing Halophilic Actinomycete Isolated from Salt Field.</title>
        <authorList>
            <person name="Chen D."/>
            <person name="Feng J."/>
            <person name="Huang L."/>
            <person name="Zhang Q."/>
            <person name="Wu J."/>
            <person name="Zhu X."/>
            <person name="Duan Y."/>
            <person name="Xu Z."/>
        </authorList>
    </citation>
    <scope>NUCLEOTIDE SEQUENCE [LARGE SCALE GENOMIC DNA]</scope>
    <source>
        <strain evidence="2 3">YIM90600</strain>
    </source>
</reference>